<comment type="caution">
    <text evidence="1">The sequence shown here is derived from an EMBL/GenBank/DDBJ whole genome shotgun (WGS) entry which is preliminary data.</text>
</comment>
<dbReference type="GO" id="GO:0006950">
    <property type="term" value="P:response to stress"/>
    <property type="evidence" value="ECO:0007669"/>
    <property type="project" value="TreeGrafter"/>
</dbReference>
<gene>
    <name evidence="1" type="ORF">LITE_LOCUS37208</name>
</gene>
<dbReference type="EMBL" id="CAMGYJ010000008">
    <property type="protein sequence ID" value="CAI0466859.1"/>
    <property type="molecule type" value="Genomic_DNA"/>
</dbReference>
<proteinExistence type="predicted"/>
<dbReference type="Pfam" id="PF03242">
    <property type="entry name" value="LEA_3a"/>
    <property type="match status" value="1"/>
</dbReference>
<evidence type="ECO:0000313" key="1">
    <source>
        <dbReference type="EMBL" id="CAI0466859.1"/>
    </source>
</evidence>
<dbReference type="PANTHER" id="PTHR33509">
    <property type="entry name" value="LATE EMBRYOGENIS ABUNDANT PROTEIN 2-RELATED"/>
    <property type="match status" value="1"/>
</dbReference>
<dbReference type="Proteomes" id="UP001154282">
    <property type="component" value="Unassembled WGS sequence"/>
</dbReference>
<keyword evidence="2" id="KW-1185">Reference proteome</keyword>
<dbReference type="GO" id="GO:0005739">
    <property type="term" value="C:mitochondrion"/>
    <property type="evidence" value="ECO:0007669"/>
    <property type="project" value="TreeGrafter"/>
</dbReference>
<sequence length="104" mass="10669">MSRSVAAAKLLPVSCSILRRGYAASAAAPLGAASAALGRVPAGNMVGKAVEERSPAAVVKEDSGAASAWGPDPVTGYYRPGNSAAEIDPVELREMLLNHRVRPN</sequence>
<accession>A0AAV0P737</accession>
<dbReference type="PANTHER" id="PTHR33509:SF34">
    <property type="entry name" value="LATE EMBRYOGENIS ABUNDANT PROTEIN 41"/>
    <property type="match status" value="1"/>
</dbReference>
<reference evidence="1" key="1">
    <citation type="submission" date="2022-08" db="EMBL/GenBank/DDBJ databases">
        <authorList>
            <person name="Gutierrez-Valencia J."/>
        </authorList>
    </citation>
    <scope>NUCLEOTIDE SEQUENCE</scope>
</reference>
<dbReference type="InterPro" id="IPR004926">
    <property type="entry name" value="LEA_3a"/>
</dbReference>
<organism evidence="1 2">
    <name type="scientific">Linum tenue</name>
    <dbReference type="NCBI Taxonomy" id="586396"/>
    <lineage>
        <taxon>Eukaryota</taxon>
        <taxon>Viridiplantae</taxon>
        <taxon>Streptophyta</taxon>
        <taxon>Embryophyta</taxon>
        <taxon>Tracheophyta</taxon>
        <taxon>Spermatophyta</taxon>
        <taxon>Magnoliopsida</taxon>
        <taxon>eudicotyledons</taxon>
        <taxon>Gunneridae</taxon>
        <taxon>Pentapetalae</taxon>
        <taxon>rosids</taxon>
        <taxon>fabids</taxon>
        <taxon>Malpighiales</taxon>
        <taxon>Linaceae</taxon>
        <taxon>Linum</taxon>
    </lineage>
</organism>
<name>A0AAV0P737_9ROSI</name>
<evidence type="ECO:0008006" key="3">
    <source>
        <dbReference type="Google" id="ProtNLM"/>
    </source>
</evidence>
<protein>
    <recommendedName>
        <fullName evidence="3">Late embryogenesis abundant protein Lea5</fullName>
    </recommendedName>
</protein>
<evidence type="ECO:0000313" key="2">
    <source>
        <dbReference type="Proteomes" id="UP001154282"/>
    </source>
</evidence>
<dbReference type="AlphaFoldDB" id="A0AAV0P737"/>